<evidence type="ECO:0000256" key="1">
    <source>
        <dbReference type="ARBA" id="ARBA00022475"/>
    </source>
</evidence>
<evidence type="ECO:0000256" key="4">
    <source>
        <dbReference type="ARBA" id="ARBA00023136"/>
    </source>
</evidence>
<dbReference type="GO" id="GO:0008932">
    <property type="term" value="F:lytic endotransglycosylase activity"/>
    <property type="evidence" value="ECO:0007669"/>
    <property type="project" value="UniProtKB-UniRule"/>
</dbReference>
<keyword evidence="2 7" id="KW-0812">Transmembrane</keyword>
<dbReference type="GO" id="GO:0071555">
    <property type="term" value="P:cell wall organization"/>
    <property type="evidence" value="ECO:0007669"/>
    <property type="project" value="UniProtKB-KW"/>
</dbReference>
<keyword evidence="3 7" id="KW-1133">Transmembrane helix</keyword>
<dbReference type="PANTHER" id="PTHR30518:SF2">
    <property type="entry name" value="ENDOLYTIC MUREIN TRANSGLYCOSYLASE"/>
    <property type="match status" value="1"/>
</dbReference>
<dbReference type="HAMAP" id="MF_02065">
    <property type="entry name" value="MltG"/>
    <property type="match status" value="1"/>
</dbReference>
<dbReference type="EMBL" id="CP023777">
    <property type="protein sequence ID" value="ATL48102.1"/>
    <property type="molecule type" value="Genomic_DNA"/>
</dbReference>
<proteinExistence type="inferred from homology"/>
<accession>A0A291QW45</accession>
<comment type="similarity">
    <text evidence="7">Belongs to the transglycosylase MltG family.</text>
</comment>
<dbReference type="PANTHER" id="PTHR30518">
    <property type="entry name" value="ENDOLYTIC MUREIN TRANSGLYCOSYLASE"/>
    <property type="match status" value="1"/>
</dbReference>
<feature type="site" description="Important for catalytic activity" evidence="7">
    <location>
        <position position="226"/>
    </location>
</feature>
<dbReference type="Gene3D" id="3.30.1490.480">
    <property type="entry name" value="Endolytic murein transglycosylase"/>
    <property type="match status" value="1"/>
</dbReference>
<evidence type="ECO:0000256" key="2">
    <source>
        <dbReference type="ARBA" id="ARBA00022692"/>
    </source>
</evidence>
<dbReference type="Proteomes" id="UP000220133">
    <property type="component" value="Chromosome"/>
</dbReference>
<reference evidence="8 9" key="1">
    <citation type="submission" date="2017-10" db="EMBL/GenBank/DDBJ databases">
        <title>Paenichitinophaga pekingensis gen. nov., sp. nov., isolated from activated sludge.</title>
        <authorList>
            <person name="Jin D."/>
            <person name="Kong X."/>
            <person name="Deng Y."/>
            <person name="Bai Z."/>
        </authorList>
    </citation>
    <scope>NUCLEOTIDE SEQUENCE [LARGE SCALE GENOMIC DNA]</scope>
    <source>
        <strain evidence="8 9">13</strain>
    </source>
</reference>
<name>A0A291QW45_9BACT</name>
<comment type="catalytic activity">
    <reaction evidence="7">
        <text>a peptidoglycan chain = a peptidoglycan chain with N-acetyl-1,6-anhydromuramyl-[peptide] at the reducing end + a peptidoglycan chain with N-acetylglucosamine at the non-reducing end.</text>
        <dbReference type="EC" id="4.2.2.29"/>
    </reaction>
</comment>
<evidence type="ECO:0000256" key="3">
    <source>
        <dbReference type="ARBA" id="ARBA00022989"/>
    </source>
</evidence>
<keyword evidence="1 7" id="KW-1003">Cell membrane</keyword>
<dbReference type="GO" id="GO:0005886">
    <property type="term" value="C:plasma membrane"/>
    <property type="evidence" value="ECO:0007669"/>
    <property type="project" value="UniProtKB-UniRule"/>
</dbReference>
<keyword evidence="9" id="KW-1185">Reference proteome</keyword>
<dbReference type="Pfam" id="PF02618">
    <property type="entry name" value="YceG"/>
    <property type="match status" value="1"/>
</dbReference>
<gene>
    <name evidence="7" type="primary">mltG</name>
    <name evidence="8" type="ORF">COR50_13535</name>
</gene>
<dbReference type="InterPro" id="IPR003770">
    <property type="entry name" value="MLTG-like"/>
</dbReference>
<dbReference type="OrthoDB" id="9814591at2"/>
<dbReference type="RefSeq" id="WP_098194479.1">
    <property type="nucleotide sequence ID" value="NZ_CP023777.1"/>
</dbReference>
<dbReference type="CDD" id="cd08010">
    <property type="entry name" value="MltG_like"/>
    <property type="match status" value="1"/>
</dbReference>
<evidence type="ECO:0000313" key="9">
    <source>
        <dbReference type="Proteomes" id="UP000220133"/>
    </source>
</evidence>
<evidence type="ECO:0000256" key="5">
    <source>
        <dbReference type="ARBA" id="ARBA00023239"/>
    </source>
</evidence>
<organism evidence="8 9">
    <name type="scientific">Chitinophaga caeni</name>
    <dbReference type="NCBI Taxonomy" id="2029983"/>
    <lineage>
        <taxon>Bacteria</taxon>
        <taxon>Pseudomonadati</taxon>
        <taxon>Bacteroidota</taxon>
        <taxon>Chitinophagia</taxon>
        <taxon>Chitinophagales</taxon>
        <taxon>Chitinophagaceae</taxon>
        <taxon>Chitinophaga</taxon>
    </lineage>
</organism>
<dbReference type="EC" id="4.2.2.29" evidence="7"/>
<keyword evidence="5 7" id="KW-0456">Lyase</keyword>
<dbReference type="AlphaFoldDB" id="A0A291QW45"/>
<protein>
    <recommendedName>
        <fullName evidence="7">Endolytic murein transglycosylase</fullName>
        <ecNumber evidence="7">4.2.2.29</ecNumber>
    </recommendedName>
    <alternativeName>
        <fullName evidence="7">Peptidoglycan lytic transglycosylase</fullName>
    </alternativeName>
    <alternativeName>
        <fullName evidence="7">Peptidoglycan polymerization terminase</fullName>
    </alternativeName>
</protein>
<sequence length="350" mass="40317">MNRRKTHMPKRSNKLRIIVAILCLLAGVAVYLAYQIFGPTSKAFSDKNYFYIHTGSTYQDVIDGLTSERIVTHPDIFSFVAKQLDYPENVKAGRYQIKKGMSNFEIVRMLRNGRQVPVRLVINKLRTRADFCRLIGKNLEADSASVQHLLQDNIYLRQFGLDTNTVMCAIMPNTYEFFWNTTATKAFEKLQKEYDKFWTSTRKDKARDKGLSPNEAIILASIIEEETNKNDEKPVIASVYLNRLRKGWKLGADPTVKFALQDFGLRRIYNKHLEYPSPYNTYYVKGLPPGPICTPSTASIDAVLNAVNSDYMYFSAKSDFSGYHDFAVSWQEHLSNARKYHKALENRNIR</sequence>
<dbReference type="KEGG" id="cbae:COR50_13535"/>
<keyword evidence="4 7" id="KW-0472">Membrane</keyword>
<dbReference type="NCBIfam" id="TIGR00247">
    <property type="entry name" value="endolytic transglycosylase MltG"/>
    <property type="match status" value="1"/>
</dbReference>
<dbReference type="GO" id="GO:0009252">
    <property type="term" value="P:peptidoglycan biosynthetic process"/>
    <property type="evidence" value="ECO:0007669"/>
    <property type="project" value="UniProtKB-UniRule"/>
</dbReference>
<evidence type="ECO:0000313" key="8">
    <source>
        <dbReference type="EMBL" id="ATL48102.1"/>
    </source>
</evidence>
<keyword evidence="6 7" id="KW-0961">Cell wall biogenesis/degradation</keyword>
<evidence type="ECO:0000256" key="7">
    <source>
        <dbReference type="HAMAP-Rule" id="MF_02065"/>
    </source>
</evidence>
<evidence type="ECO:0000256" key="6">
    <source>
        <dbReference type="ARBA" id="ARBA00023316"/>
    </source>
</evidence>
<comment type="function">
    <text evidence="7">Functions as a peptidoglycan terminase that cleaves nascent peptidoglycan strands endolytically to terminate their elongation.</text>
</comment>